<dbReference type="EC" id="2.7.13.3" evidence="3"/>
<dbReference type="InterPro" id="IPR004358">
    <property type="entry name" value="Sig_transdc_His_kin-like_C"/>
</dbReference>
<keyword evidence="13" id="KW-1185">Reference proteome</keyword>
<keyword evidence="10" id="KW-0472">Membrane</keyword>
<dbReference type="InterPro" id="IPR036890">
    <property type="entry name" value="HATPase_C_sf"/>
</dbReference>
<dbReference type="SUPFAM" id="SSF47384">
    <property type="entry name" value="Homodimeric domain of signal transducing histidine kinase"/>
    <property type="match status" value="1"/>
</dbReference>
<sequence length="777" mass="89313">MNWMSRKITRTFSGLLLLNFLILVCITTGAYFYSIRQLEQNNAMLLRLTNQKTAARQIWNDLQERNIEIQEALLKETPAAPRLSSDLTRTKRELERLAHNYPSEETDSYLQTSATLIDYYEKILIPLTKHQQSSRYTDDTAMRRMLKDAALVVPLQSTSTGTERSSLDTMYFFSKTRQAADQYISSIHSLEKQAQQTLADQMRTTLWGTLTILIAVFFLLNSWTFRFMQRLTHDVVHLVKQTKNPYTFSAVPLIERQDEIGVLGKAMRNMMTMLAFQQSETQAANRQLSDRNRELFNSLQEKNRTETQLQLQTDFARRLLEYDSLSCLNGLLQDLAHSFGLSELRLTMIASQEETVYRSSPPVGKKQHSIVRTVPLLNSRDPEPFALLTFDDSAGDPYKKLSALGDILSLGILRMEHMRTLNEDKQHVQRILESLREAVIYVNFPDSRLIHNGTLVTMFPELHDLPDSLHEVESILDIFRLVFIVEEQLIDYVTQLKLHLASGHAMEAQDFEVNGNRHIRLYTEFLPDKKGIIFVLSERTAEVEAIQNEHAFISMISHELRTPLASIEGFSELMIHRSLSNDKQLKYLKTVHSEAQRLGKLVTAFLDYQRLSRQKEVYLFESFDISALVQEVADWMNISIPSHQVKFDTTHMTCLIEADREKIRQLLTNLLGNAIKYSPSDPQVDVLLDCSEKEVVLTISDNGLGIPQEDLPHLFDSFYRVERQEHKQIKGTGLGLLICKEIVEAHQGQISVSSELGIGTDFLVRLPIRQQTEIELK</sequence>
<dbReference type="SUPFAM" id="SSF55874">
    <property type="entry name" value="ATPase domain of HSP90 chaperone/DNA topoisomerase II/histidine kinase"/>
    <property type="match status" value="1"/>
</dbReference>
<gene>
    <name evidence="12" type="ordered locus">Exig_1216</name>
</gene>
<proteinExistence type="predicted"/>
<dbReference type="GO" id="GO:0005886">
    <property type="term" value="C:plasma membrane"/>
    <property type="evidence" value="ECO:0007669"/>
    <property type="project" value="UniProtKB-SubCell"/>
</dbReference>
<dbReference type="PRINTS" id="PR00344">
    <property type="entry name" value="BCTRLSENSOR"/>
</dbReference>
<keyword evidence="10" id="KW-1133">Transmembrane helix</keyword>
<dbReference type="InterPro" id="IPR005467">
    <property type="entry name" value="His_kinase_dom"/>
</dbReference>
<dbReference type="eggNOG" id="COG5002">
    <property type="taxonomic scope" value="Bacteria"/>
</dbReference>
<dbReference type="Pfam" id="PF00512">
    <property type="entry name" value="HisKA"/>
    <property type="match status" value="1"/>
</dbReference>
<keyword evidence="7 12" id="KW-0418">Kinase</keyword>
<reference evidence="12 13" key="2">
    <citation type="journal article" date="2008" name="BMC Genomics">
        <title>Architecture of thermal adaptation in an Exiguobacterium sibiricum strain isolated from 3 million year old permafrost: a genome and transcriptome approach.</title>
        <authorList>
            <person name="Rodrigues D.F."/>
            <person name="Ivanova N."/>
            <person name="He Z."/>
            <person name="Huebner M."/>
            <person name="Zhou J."/>
            <person name="Tiedje J.M."/>
        </authorList>
    </citation>
    <scope>NUCLEOTIDE SEQUENCE [LARGE SCALE GENOMIC DNA]</scope>
    <source>
        <strain evidence="13">DSM 17290 / CIP 109462 / JCM 13490 / 255-15</strain>
    </source>
</reference>
<evidence type="ECO:0000256" key="9">
    <source>
        <dbReference type="ARBA" id="ARBA00023012"/>
    </source>
</evidence>
<keyword evidence="8" id="KW-0067">ATP-binding</keyword>
<reference evidence="12 13" key="1">
    <citation type="journal article" date="2006" name="Extremophiles">
        <title>Characterization of Exiguobacterium isolates from the Siberian permafrost. Description of Exiguobacterium sibiricum sp. nov.</title>
        <authorList>
            <person name="Rodrigues D.F."/>
            <person name="Goris J."/>
            <person name="Vishnivetskaya T."/>
            <person name="Gilichinsky D."/>
            <person name="Thomashow M.F."/>
            <person name="Tiedje J.M."/>
        </authorList>
    </citation>
    <scope>NUCLEOTIDE SEQUENCE [LARGE SCALE GENOMIC DNA]</scope>
    <source>
        <strain evidence="13">DSM 17290 / CIP 109462 / JCM 13490 / 255-15</strain>
    </source>
</reference>
<dbReference type="EMBL" id="CP001022">
    <property type="protein sequence ID" value="ACB60695.1"/>
    <property type="molecule type" value="Genomic_DNA"/>
</dbReference>
<dbReference type="KEGG" id="esi:Exig_1216"/>
<dbReference type="InterPro" id="IPR003594">
    <property type="entry name" value="HATPase_dom"/>
</dbReference>
<organism evidence="12 13">
    <name type="scientific">Exiguobacterium sibiricum (strain DSM 17290 / CCUG 55495 / CIP 109462 / JCM 13490 / 255-15)</name>
    <dbReference type="NCBI Taxonomy" id="262543"/>
    <lineage>
        <taxon>Bacteria</taxon>
        <taxon>Bacillati</taxon>
        <taxon>Bacillota</taxon>
        <taxon>Bacilli</taxon>
        <taxon>Bacillales</taxon>
        <taxon>Bacillales Family XII. Incertae Sedis</taxon>
        <taxon>Exiguobacterium</taxon>
    </lineage>
</organism>
<dbReference type="PROSITE" id="PS50109">
    <property type="entry name" value="HIS_KIN"/>
    <property type="match status" value="1"/>
</dbReference>
<keyword evidence="10" id="KW-0812">Transmembrane</keyword>
<evidence type="ECO:0000256" key="7">
    <source>
        <dbReference type="ARBA" id="ARBA00022777"/>
    </source>
</evidence>
<name>B1YET7_EXIS2</name>
<dbReference type="GO" id="GO:0005524">
    <property type="term" value="F:ATP binding"/>
    <property type="evidence" value="ECO:0007669"/>
    <property type="project" value="UniProtKB-KW"/>
</dbReference>
<dbReference type="FunFam" id="3.30.565.10:FF:000006">
    <property type="entry name" value="Sensor histidine kinase WalK"/>
    <property type="match status" value="1"/>
</dbReference>
<dbReference type="CDD" id="cd00075">
    <property type="entry name" value="HATPase"/>
    <property type="match status" value="1"/>
</dbReference>
<dbReference type="HOGENOM" id="CLU_000445_89_16_9"/>
<feature type="domain" description="Histidine kinase" evidence="11">
    <location>
        <begin position="555"/>
        <end position="770"/>
    </location>
</feature>
<comment type="catalytic activity">
    <reaction evidence="1">
        <text>ATP + protein L-histidine = ADP + protein N-phospho-L-histidine.</text>
        <dbReference type="EC" id="2.7.13.3"/>
    </reaction>
</comment>
<protein>
    <recommendedName>
        <fullName evidence="3">histidine kinase</fullName>
        <ecNumber evidence="3">2.7.13.3</ecNumber>
    </recommendedName>
</protein>
<feature type="transmembrane region" description="Helical" evidence="10">
    <location>
        <begin position="12"/>
        <end position="33"/>
    </location>
</feature>
<keyword evidence="4" id="KW-0597">Phosphoprotein</keyword>
<evidence type="ECO:0000256" key="10">
    <source>
        <dbReference type="SAM" id="Phobius"/>
    </source>
</evidence>
<keyword evidence="6" id="KW-0547">Nucleotide-binding</keyword>
<dbReference type="InterPro" id="IPR003661">
    <property type="entry name" value="HisK_dim/P_dom"/>
</dbReference>
<evidence type="ECO:0000256" key="3">
    <source>
        <dbReference type="ARBA" id="ARBA00012438"/>
    </source>
</evidence>
<evidence type="ECO:0000259" key="11">
    <source>
        <dbReference type="PROSITE" id="PS50109"/>
    </source>
</evidence>
<dbReference type="PANTHER" id="PTHR43547">
    <property type="entry name" value="TWO-COMPONENT HISTIDINE KINASE"/>
    <property type="match status" value="1"/>
</dbReference>
<reference evidence="13" key="3">
    <citation type="submission" date="2008-04" db="EMBL/GenBank/DDBJ databases">
        <title>Complete sequence of chromosome of Exiguobacterium sibiricum 255-15.</title>
        <authorList>
            <consortium name="US DOE Joint Genome Institute"/>
            <person name="Copeland A."/>
            <person name="Lucas S."/>
            <person name="Lapidus A."/>
            <person name="Glavina del Rio T."/>
            <person name="Dalin E."/>
            <person name="Tice H."/>
            <person name="Bruce D."/>
            <person name="Goodwin L."/>
            <person name="Pitluck S."/>
            <person name="Kiss H."/>
            <person name="Chertkov O."/>
            <person name="Monk C."/>
            <person name="Brettin T."/>
            <person name="Detter J.C."/>
            <person name="Han C."/>
            <person name="Kuske C.R."/>
            <person name="Schmutz J."/>
            <person name="Larimer F."/>
            <person name="Land M."/>
            <person name="Hauser L."/>
            <person name="Kyrpides N."/>
            <person name="Mikhailova N."/>
            <person name="Vishnivetskaya T."/>
            <person name="Rodrigues D.F."/>
            <person name="Gilichinsky D."/>
            <person name="Tiedje J."/>
            <person name="Richardson P."/>
        </authorList>
    </citation>
    <scope>NUCLEOTIDE SEQUENCE [LARGE SCALE GENOMIC DNA]</scope>
    <source>
        <strain evidence="13">DSM 17290 / CIP 109462 / JCM 13490 / 255-15</strain>
    </source>
</reference>
<dbReference type="CDD" id="cd00082">
    <property type="entry name" value="HisKA"/>
    <property type="match status" value="1"/>
</dbReference>
<accession>B1YET7</accession>
<dbReference type="InterPro" id="IPR036097">
    <property type="entry name" value="HisK_dim/P_sf"/>
</dbReference>
<dbReference type="SMART" id="SM00387">
    <property type="entry name" value="HATPase_c"/>
    <property type="match status" value="1"/>
</dbReference>
<evidence type="ECO:0000256" key="2">
    <source>
        <dbReference type="ARBA" id="ARBA00004651"/>
    </source>
</evidence>
<evidence type="ECO:0000256" key="4">
    <source>
        <dbReference type="ARBA" id="ARBA00022553"/>
    </source>
</evidence>
<evidence type="ECO:0000256" key="1">
    <source>
        <dbReference type="ARBA" id="ARBA00000085"/>
    </source>
</evidence>
<dbReference type="GO" id="GO:0000155">
    <property type="term" value="F:phosphorelay sensor kinase activity"/>
    <property type="evidence" value="ECO:0007669"/>
    <property type="project" value="InterPro"/>
</dbReference>
<evidence type="ECO:0000313" key="13">
    <source>
        <dbReference type="Proteomes" id="UP000001681"/>
    </source>
</evidence>
<evidence type="ECO:0000256" key="5">
    <source>
        <dbReference type="ARBA" id="ARBA00022679"/>
    </source>
</evidence>
<evidence type="ECO:0000256" key="8">
    <source>
        <dbReference type="ARBA" id="ARBA00022840"/>
    </source>
</evidence>
<dbReference type="Pfam" id="PF02518">
    <property type="entry name" value="HATPase_c"/>
    <property type="match status" value="1"/>
</dbReference>
<dbReference type="PANTHER" id="PTHR43547:SF2">
    <property type="entry name" value="HYBRID SIGNAL TRANSDUCTION HISTIDINE KINASE C"/>
    <property type="match status" value="1"/>
</dbReference>
<keyword evidence="5 12" id="KW-0808">Transferase</keyword>
<comment type="subcellular location">
    <subcellularLocation>
        <location evidence="2">Cell membrane</location>
        <topology evidence="2">Multi-pass membrane protein</topology>
    </subcellularLocation>
</comment>
<dbReference type="AlphaFoldDB" id="B1YET7"/>
<dbReference type="Proteomes" id="UP000001681">
    <property type="component" value="Chromosome"/>
</dbReference>
<dbReference type="STRING" id="262543.Exig_1216"/>
<dbReference type="Gene3D" id="3.30.565.10">
    <property type="entry name" value="Histidine kinase-like ATPase, C-terminal domain"/>
    <property type="match status" value="1"/>
</dbReference>
<dbReference type="Gene3D" id="1.10.287.130">
    <property type="match status" value="1"/>
</dbReference>
<evidence type="ECO:0000313" key="12">
    <source>
        <dbReference type="EMBL" id="ACB60695.1"/>
    </source>
</evidence>
<dbReference type="Gene3D" id="6.10.340.10">
    <property type="match status" value="1"/>
</dbReference>
<keyword evidence="9" id="KW-0902">Two-component regulatory system</keyword>
<dbReference type="SMART" id="SM00388">
    <property type="entry name" value="HisKA"/>
    <property type="match status" value="1"/>
</dbReference>
<evidence type="ECO:0000256" key="6">
    <source>
        <dbReference type="ARBA" id="ARBA00022741"/>
    </source>
</evidence>